<keyword evidence="3" id="KW-1185">Reference proteome</keyword>
<feature type="compositionally biased region" description="Polar residues" evidence="1">
    <location>
        <begin position="207"/>
        <end position="220"/>
    </location>
</feature>
<dbReference type="AlphaFoldDB" id="A0A4Y7RLP3"/>
<evidence type="ECO:0000256" key="1">
    <source>
        <dbReference type="SAM" id="MobiDB-lite"/>
    </source>
</evidence>
<dbReference type="EMBL" id="QPFP01000486">
    <property type="protein sequence ID" value="TEB09914.1"/>
    <property type="molecule type" value="Genomic_DNA"/>
</dbReference>
<comment type="caution">
    <text evidence="2">The sequence shown here is derived from an EMBL/GenBank/DDBJ whole genome shotgun (WGS) entry which is preliminary data.</text>
</comment>
<feature type="region of interest" description="Disordered" evidence="1">
    <location>
        <begin position="1"/>
        <end position="25"/>
    </location>
</feature>
<sequence length="318" mass="35553">MSPYRHLRQRLSNYPVPPLRPPGSNETEEWGVTLFSGGQTLAGPASRVNFIHLLYTTSTEVSFVALEKTVTPTSPALEMSPLLPGHPRLGLHASGSSYQIRGVESPNPNNFDVTLERHFETQRILVLRVCKYGNPTDPEPKSVGGKTRRCGNGDGMTRRGGYREVEVEDRWVGGRGGQTHPDHARRISSAVGWGAEGYVDRYEQSGKHTGTRASKQANGDTTEKGARAQEQEQGKKELYVIKISRYSEKNRERKRSGGREQGGRRDRVKTDIVNDEGYPDEKQNENWHDDRLSLSRKSSSQERRGRRGAKGRVEGMKG</sequence>
<feature type="compositionally biased region" description="Basic and acidic residues" evidence="1">
    <location>
        <begin position="279"/>
        <end position="303"/>
    </location>
</feature>
<evidence type="ECO:0000313" key="2">
    <source>
        <dbReference type="EMBL" id="TEB09914.1"/>
    </source>
</evidence>
<feature type="compositionally biased region" description="Basic and acidic residues" evidence="1">
    <location>
        <begin position="221"/>
        <end position="272"/>
    </location>
</feature>
<name>A0A4Y7RLP3_COPMI</name>
<evidence type="ECO:0000313" key="3">
    <source>
        <dbReference type="Proteomes" id="UP000298030"/>
    </source>
</evidence>
<gene>
    <name evidence="2" type="ORF">FA13DRAFT_1783230</name>
</gene>
<reference evidence="2 3" key="1">
    <citation type="journal article" date="2019" name="Nat. Ecol. Evol.">
        <title>Megaphylogeny resolves global patterns of mushroom evolution.</title>
        <authorList>
            <person name="Varga T."/>
            <person name="Krizsan K."/>
            <person name="Foldi C."/>
            <person name="Dima B."/>
            <person name="Sanchez-Garcia M."/>
            <person name="Sanchez-Ramirez S."/>
            <person name="Szollosi G.J."/>
            <person name="Szarkandi J.G."/>
            <person name="Papp V."/>
            <person name="Albert L."/>
            <person name="Andreopoulos W."/>
            <person name="Angelini C."/>
            <person name="Antonin V."/>
            <person name="Barry K.W."/>
            <person name="Bougher N.L."/>
            <person name="Buchanan P."/>
            <person name="Buyck B."/>
            <person name="Bense V."/>
            <person name="Catcheside P."/>
            <person name="Chovatia M."/>
            <person name="Cooper J."/>
            <person name="Damon W."/>
            <person name="Desjardin D."/>
            <person name="Finy P."/>
            <person name="Geml J."/>
            <person name="Haridas S."/>
            <person name="Hughes K."/>
            <person name="Justo A."/>
            <person name="Karasinski D."/>
            <person name="Kautmanova I."/>
            <person name="Kiss B."/>
            <person name="Kocsube S."/>
            <person name="Kotiranta H."/>
            <person name="LaButti K.M."/>
            <person name="Lechner B.E."/>
            <person name="Liimatainen K."/>
            <person name="Lipzen A."/>
            <person name="Lukacs Z."/>
            <person name="Mihaltcheva S."/>
            <person name="Morgado L.N."/>
            <person name="Niskanen T."/>
            <person name="Noordeloos M.E."/>
            <person name="Ohm R.A."/>
            <person name="Ortiz-Santana B."/>
            <person name="Ovrebo C."/>
            <person name="Racz N."/>
            <person name="Riley R."/>
            <person name="Savchenko A."/>
            <person name="Shiryaev A."/>
            <person name="Soop K."/>
            <person name="Spirin V."/>
            <person name="Szebenyi C."/>
            <person name="Tomsovsky M."/>
            <person name="Tulloss R.E."/>
            <person name="Uehling J."/>
            <person name="Grigoriev I.V."/>
            <person name="Vagvolgyi C."/>
            <person name="Papp T."/>
            <person name="Martin F.M."/>
            <person name="Miettinen O."/>
            <person name="Hibbett D.S."/>
            <person name="Nagy L.G."/>
        </authorList>
    </citation>
    <scope>NUCLEOTIDE SEQUENCE [LARGE SCALE GENOMIC DNA]</scope>
    <source>
        <strain evidence="2 3">FP101781</strain>
    </source>
</reference>
<accession>A0A4Y7RLP3</accession>
<dbReference type="Proteomes" id="UP000298030">
    <property type="component" value="Unassembled WGS sequence"/>
</dbReference>
<proteinExistence type="predicted"/>
<protein>
    <submittedName>
        <fullName evidence="2">Uncharacterized protein</fullName>
    </submittedName>
</protein>
<feature type="region of interest" description="Disordered" evidence="1">
    <location>
        <begin position="137"/>
        <end position="161"/>
    </location>
</feature>
<organism evidence="2 3">
    <name type="scientific">Coprinellus micaceus</name>
    <name type="common">Glistening ink-cap mushroom</name>
    <name type="synonym">Coprinus micaceus</name>
    <dbReference type="NCBI Taxonomy" id="71717"/>
    <lineage>
        <taxon>Eukaryota</taxon>
        <taxon>Fungi</taxon>
        <taxon>Dikarya</taxon>
        <taxon>Basidiomycota</taxon>
        <taxon>Agaricomycotina</taxon>
        <taxon>Agaricomycetes</taxon>
        <taxon>Agaricomycetidae</taxon>
        <taxon>Agaricales</taxon>
        <taxon>Agaricineae</taxon>
        <taxon>Psathyrellaceae</taxon>
        <taxon>Coprinellus</taxon>
    </lineage>
</organism>
<feature type="region of interest" description="Disordered" evidence="1">
    <location>
        <begin position="203"/>
        <end position="318"/>
    </location>
</feature>